<dbReference type="Proteomes" id="UP001153709">
    <property type="component" value="Chromosome 10"/>
</dbReference>
<dbReference type="OrthoDB" id="6781272at2759"/>
<proteinExistence type="predicted"/>
<organism evidence="1 2">
    <name type="scientific">Diabrotica balteata</name>
    <name type="common">Banded cucumber beetle</name>
    <dbReference type="NCBI Taxonomy" id="107213"/>
    <lineage>
        <taxon>Eukaryota</taxon>
        <taxon>Metazoa</taxon>
        <taxon>Ecdysozoa</taxon>
        <taxon>Arthropoda</taxon>
        <taxon>Hexapoda</taxon>
        <taxon>Insecta</taxon>
        <taxon>Pterygota</taxon>
        <taxon>Neoptera</taxon>
        <taxon>Endopterygota</taxon>
        <taxon>Coleoptera</taxon>
        <taxon>Polyphaga</taxon>
        <taxon>Cucujiformia</taxon>
        <taxon>Chrysomeloidea</taxon>
        <taxon>Chrysomelidae</taxon>
        <taxon>Galerucinae</taxon>
        <taxon>Diabroticina</taxon>
        <taxon>Diabroticites</taxon>
        <taxon>Diabrotica</taxon>
    </lineage>
</organism>
<evidence type="ECO:0000313" key="2">
    <source>
        <dbReference type="Proteomes" id="UP001153709"/>
    </source>
</evidence>
<name>A0A9N9X5T5_DIABA</name>
<sequence>MLANKRYRNSCTSVKTYPGADINSDHVPVVGNFKVRMNKVTSKSIKKYDVRKLKDPNVRLKVSENLNTKVLKCKNTRSIEESITIIQETVRELRYADYTTVFSNTIEGLKCFPIP</sequence>
<protein>
    <submittedName>
        <fullName evidence="1">Uncharacterized protein</fullName>
    </submittedName>
</protein>
<dbReference type="AlphaFoldDB" id="A0A9N9X5T5"/>
<evidence type="ECO:0000313" key="1">
    <source>
        <dbReference type="EMBL" id="CAG9828497.1"/>
    </source>
</evidence>
<gene>
    <name evidence="1" type="ORF">DIABBA_LOCUS2416</name>
</gene>
<keyword evidence="2" id="KW-1185">Reference proteome</keyword>
<dbReference type="EMBL" id="OU898285">
    <property type="protein sequence ID" value="CAG9828497.1"/>
    <property type="molecule type" value="Genomic_DNA"/>
</dbReference>
<accession>A0A9N9X5T5</accession>
<reference evidence="1" key="1">
    <citation type="submission" date="2022-01" db="EMBL/GenBank/DDBJ databases">
        <authorList>
            <person name="King R."/>
        </authorList>
    </citation>
    <scope>NUCLEOTIDE SEQUENCE</scope>
</reference>